<dbReference type="GO" id="GO:0016020">
    <property type="term" value="C:membrane"/>
    <property type="evidence" value="ECO:0007669"/>
    <property type="project" value="GOC"/>
</dbReference>
<dbReference type="AlphaFoldDB" id="A0A0C1N161"/>
<dbReference type="EMBL" id="JSWE01000036">
    <property type="protein sequence ID" value="KIE06111.1"/>
    <property type="molecule type" value="Genomic_DNA"/>
</dbReference>
<comment type="pathway">
    <text evidence="3 12">Glycolipid biosynthesis; lipid IV(A) biosynthesis; lipid IV(A) from (3R)-3-hydroxytetradecanoyl-[acyl-carrier-protein] and UDP-N-acetyl-alpha-D-glucosamine: step 2/6.</text>
</comment>
<gene>
    <name evidence="13" type="primary">lpxC_2</name>
    <name evidence="12" type="synonym">lpxC</name>
    <name evidence="13" type="ORF">NF27_BK00320</name>
</gene>
<comment type="function">
    <text evidence="2 12">Catalyzes the hydrolysis of UDP-3-O-myristoyl-N-acetylglucosamine to form UDP-3-O-myristoylglucosamine and acetate, the committed step in lipid A biosynthesis.</text>
</comment>
<dbReference type="PATRIC" id="fig|86105.3.peg.111"/>
<keyword evidence="9 12" id="KW-0862">Zinc</keyword>
<evidence type="ECO:0000256" key="10">
    <source>
        <dbReference type="ARBA" id="ARBA00023098"/>
    </source>
</evidence>
<dbReference type="UniPathway" id="UPA00359">
    <property type="reaction ID" value="UER00478"/>
</dbReference>
<name>A0A0C1N161_9RICK</name>
<dbReference type="Gene3D" id="3.30.1700.10">
    <property type="entry name" value="lpxc deacetylase, domain 2"/>
    <property type="match status" value="1"/>
</dbReference>
<comment type="cofactor">
    <cofactor evidence="1 12">
        <name>Zn(2+)</name>
        <dbReference type="ChEBI" id="CHEBI:29105"/>
    </cofactor>
</comment>
<keyword evidence="14" id="KW-1185">Reference proteome</keyword>
<keyword evidence="5 12" id="KW-0444">Lipid biosynthesis</keyword>
<dbReference type="GO" id="GO:0009245">
    <property type="term" value="P:lipid A biosynthetic process"/>
    <property type="evidence" value="ECO:0007669"/>
    <property type="project" value="UniProtKB-UniRule"/>
</dbReference>
<evidence type="ECO:0000256" key="2">
    <source>
        <dbReference type="ARBA" id="ARBA00002923"/>
    </source>
</evidence>
<dbReference type="GO" id="GO:0046872">
    <property type="term" value="F:metal ion binding"/>
    <property type="evidence" value="ECO:0007669"/>
    <property type="project" value="UniProtKB-KW"/>
</dbReference>
<dbReference type="GO" id="GO:0103117">
    <property type="term" value="F:UDP-3-O-acyl-N-acetylglucosamine deacetylase activity"/>
    <property type="evidence" value="ECO:0007669"/>
    <property type="project" value="UniProtKB-UniRule"/>
</dbReference>
<evidence type="ECO:0000256" key="1">
    <source>
        <dbReference type="ARBA" id="ARBA00001947"/>
    </source>
</evidence>
<comment type="caution">
    <text evidence="13">The sequence shown here is derived from an EMBL/GenBank/DDBJ whole genome shotgun (WGS) entry which is preliminary data.</text>
</comment>
<dbReference type="Proteomes" id="UP000031258">
    <property type="component" value="Unassembled WGS sequence"/>
</dbReference>
<dbReference type="HAMAP" id="MF_00388">
    <property type="entry name" value="LpxC"/>
    <property type="match status" value="1"/>
</dbReference>
<dbReference type="InterPro" id="IPR011334">
    <property type="entry name" value="UDP-acyl_GlcNac_deAcase_C"/>
</dbReference>
<dbReference type="NCBIfam" id="TIGR00325">
    <property type="entry name" value="lpxC"/>
    <property type="match status" value="1"/>
</dbReference>
<dbReference type="Pfam" id="PF03331">
    <property type="entry name" value="LpxC"/>
    <property type="match status" value="1"/>
</dbReference>
<dbReference type="Gene3D" id="3.30.230.20">
    <property type="entry name" value="lpxc deacetylase, domain 1"/>
    <property type="match status" value="1"/>
</dbReference>
<evidence type="ECO:0000256" key="11">
    <source>
        <dbReference type="ARBA" id="ARBA00024535"/>
    </source>
</evidence>
<evidence type="ECO:0000256" key="9">
    <source>
        <dbReference type="ARBA" id="ARBA00022833"/>
    </source>
</evidence>
<keyword evidence="10 12" id="KW-0443">Lipid metabolism</keyword>
<feature type="binding site" evidence="12">
    <location>
        <position position="238"/>
    </location>
    <ligand>
        <name>Zn(2+)</name>
        <dbReference type="ChEBI" id="CHEBI:29105"/>
    </ligand>
</feature>
<protein>
    <recommendedName>
        <fullName evidence="4 12">UDP-3-O-acyl-N-acetylglucosamine deacetylase</fullName>
        <shortName evidence="12">UDP-3-O-acyl-GlcNAc deacetylase</shortName>
        <ecNumber evidence="4 12">3.5.1.108</ecNumber>
    </recommendedName>
    <alternativeName>
        <fullName evidence="12">UDP-3-O-[R-3-hydroxymyristoyl]-N-acetylglucosamine deacetylase</fullName>
    </alternativeName>
</protein>
<organism evidence="13 14">
    <name type="scientific">Candidatus Jidaibacter acanthamoebae</name>
    <dbReference type="NCBI Taxonomy" id="86105"/>
    <lineage>
        <taxon>Bacteria</taxon>
        <taxon>Pseudomonadati</taxon>
        <taxon>Pseudomonadota</taxon>
        <taxon>Alphaproteobacteria</taxon>
        <taxon>Rickettsiales</taxon>
        <taxon>Candidatus Midichloriaceae</taxon>
        <taxon>Candidatus Jidaibacter</taxon>
    </lineage>
</organism>
<comment type="catalytic activity">
    <reaction evidence="11 12">
        <text>a UDP-3-O-[(3R)-3-hydroxyacyl]-N-acetyl-alpha-D-glucosamine + H2O = a UDP-3-O-[(3R)-3-hydroxyacyl]-alpha-D-glucosamine + acetate</text>
        <dbReference type="Rhea" id="RHEA:67816"/>
        <dbReference type="ChEBI" id="CHEBI:15377"/>
        <dbReference type="ChEBI" id="CHEBI:30089"/>
        <dbReference type="ChEBI" id="CHEBI:137740"/>
        <dbReference type="ChEBI" id="CHEBI:173225"/>
        <dbReference type="EC" id="3.5.1.108"/>
    </reaction>
</comment>
<keyword evidence="7 12" id="KW-0479">Metal-binding</keyword>
<evidence type="ECO:0000313" key="14">
    <source>
        <dbReference type="Proteomes" id="UP000031258"/>
    </source>
</evidence>
<dbReference type="STRING" id="86105.NF27_BK00320"/>
<comment type="similarity">
    <text evidence="12">Belongs to the LpxC family.</text>
</comment>
<keyword evidence="6 12" id="KW-0441">Lipid A biosynthesis</keyword>
<evidence type="ECO:0000256" key="3">
    <source>
        <dbReference type="ARBA" id="ARBA00005002"/>
    </source>
</evidence>
<reference evidence="13 14" key="1">
    <citation type="submission" date="2014-11" db="EMBL/GenBank/DDBJ databases">
        <title>A Rickettsiales Symbiont of Amoebae With Ancient Features.</title>
        <authorList>
            <person name="Schulz F."/>
            <person name="Martijn J."/>
            <person name="Wascher F."/>
            <person name="Kostanjsek R."/>
            <person name="Ettema T.J."/>
            <person name="Horn M."/>
        </authorList>
    </citation>
    <scope>NUCLEOTIDE SEQUENCE [LARGE SCALE GENOMIC DNA]</scope>
    <source>
        <strain evidence="13 14">UWC36</strain>
    </source>
</reference>
<accession>A0A0C1N161</accession>
<evidence type="ECO:0000256" key="7">
    <source>
        <dbReference type="ARBA" id="ARBA00022723"/>
    </source>
</evidence>
<evidence type="ECO:0000256" key="6">
    <source>
        <dbReference type="ARBA" id="ARBA00022556"/>
    </source>
</evidence>
<evidence type="ECO:0000256" key="8">
    <source>
        <dbReference type="ARBA" id="ARBA00022801"/>
    </source>
</evidence>
<evidence type="ECO:0000256" key="4">
    <source>
        <dbReference type="ARBA" id="ARBA00012745"/>
    </source>
</evidence>
<evidence type="ECO:0000256" key="12">
    <source>
        <dbReference type="HAMAP-Rule" id="MF_00388"/>
    </source>
</evidence>
<dbReference type="InterPro" id="IPR015870">
    <property type="entry name" value="UDP-acyl_N-AcGlcN_deAcase_N"/>
</dbReference>
<evidence type="ECO:0000313" key="13">
    <source>
        <dbReference type="EMBL" id="KIE06111.1"/>
    </source>
</evidence>
<dbReference type="PANTHER" id="PTHR33694:SF1">
    <property type="entry name" value="UDP-3-O-ACYL-N-ACETYLGLUCOSAMINE DEACETYLASE 1, MITOCHONDRIAL-RELATED"/>
    <property type="match status" value="1"/>
</dbReference>
<feature type="binding site" evidence="12">
    <location>
        <position position="81"/>
    </location>
    <ligand>
        <name>Zn(2+)</name>
        <dbReference type="ChEBI" id="CHEBI:29105"/>
    </ligand>
</feature>
<proteinExistence type="inferred from homology"/>
<dbReference type="PANTHER" id="PTHR33694">
    <property type="entry name" value="UDP-3-O-ACYL-N-ACETYLGLUCOSAMINE DEACETYLASE 1, MITOCHONDRIAL-RELATED"/>
    <property type="match status" value="1"/>
</dbReference>
<keyword evidence="8 12" id="KW-0378">Hydrolase</keyword>
<dbReference type="InterPro" id="IPR004463">
    <property type="entry name" value="UDP-acyl_GlcNac_deAcase"/>
</dbReference>
<feature type="binding site" evidence="12">
    <location>
        <position position="242"/>
    </location>
    <ligand>
        <name>Zn(2+)</name>
        <dbReference type="ChEBI" id="CHEBI:29105"/>
    </ligand>
</feature>
<dbReference type="SUPFAM" id="SSF54211">
    <property type="entry name" value="Ribosomal protein S5 domain 2-like"/>
    <property type="match status" value="2"/>
</dbReference>
<evidence type="ECO:0000256" key="5">
    <source>
        <dbReference type="ARBA" id="ARBA00022516"/>
    </source>
</evidence>
<sequence>MMSDFQHTISKPIEIQGIGVHSGKESYLKLLPAKENHGIVFKRIDLKENNIIAANFDNVIDTTLCTVIGNPYGASVSTVEHLMSALWGCGIDNVIVEVDSAEVPVMDGSSLAFTNLIMECGIKKQNAFRKILKILKPIELMVDDKKIEILPSEDFIIDYTIQFASKAIGVQSFIFKENQTSFKEDISKARTFGFMKDLAALNKIGLGKGVNLSNSIGITDDGILNKEGLRYGDEFVRHKVLDCIGDLYLAGARIKGHVKAFKAGHALNNKLLRKLFANKDAYVFIEERKQFYAA</sequence>
<dbReference type="EC" id="3.5.1.108" evidence="4 12"/>
<dbReference type="InterPro" id="IPR020568">
    <property type="entry name" value="Ribosomal_Su5_D2-typ_SF"/>
</dbReference>
<feature type="active site" description="Proton donor" evidence="12">
    <location>
        <position position="265"/>
    </location>
</feature>